<dbReference type="GO" id="GO:0000175">
    <property type="term" value="F:3'-5'-RNA exonuclease activity"/>
    <property type="evidence" value="ECO:0007669"/>
    <property type="project" value="TreeGrafter"/>
</dbReference>
<evidence type="ECO:0000256" key="4">
    <source>
        <dbReference type="ARBA" id="ARBA00023242"/>
    </source>
</evidence>
<organism evidence="8 9">
    <name type="scientific">Hesseltinella vesiculosa</name>
    <dbReference type="NCBI Taxonomy" id="101127"/>
    <lineage>
        <taxon>Eukaryota</taxon>
        <taxon>Fungi</taxon>
        <taxon>Fungi incertae sedis</taxon>
        <taxon>Mucoromycota</taxon>
        <taxon>Mucoromycotina</taxon>
        <taxon>Mucoromycetes</taxon>
        <taxon>Mucorales</taxon>
        <taxon>Cunninghamellaceae</taxon>
        <taxon>Hesseltinella</taxon>
    </lineage>
</organism>
<dbReference type="OrthoDB" id="49151at2759"/>
<dbReference type="EMBL" id="MCGT01000047">
    <property type="protein sequence ID" value="ORX44595.1"/>
    <property type="molecule type" value="Genomic_DNA"/>
</dbReference>
<evidence type="ECO:0000313" key="8">
    <source>
        <dbReference type="EMBL" id="ORX44595.1"/>
    </source>
</evidence>
<dbReference type="PANTHER" id="PTHR13522">
    <property type="entry name" value="U6 SNRNA PHOSPHODIESTERASE 1"/>
    <property type="match status" value="1"/>
</dbReference>
<evidence type="ECO:0000256" key="2">
    <source>
        <dbReference type="ARBA" id="ARBA00022801"/>
    </source>
</evidence>
<name>A0A1X2G4B2_9FUNG</name>
<accession>A0A1X2G4B2</accession>
<dbReference type="Proteomes" id="UP000242146">
    <property type="component" value="Unassembled WGS sequence"/>
</dbReference>
<keyword evidence="1" id="KW-0540">Nuclease</keyword>
<evidence type="ECO:0000313" key="9">
    <source>
        <dbReference type="Proteomes" id="UP000242146"/>
    </source>
</evidence>
<proteinExistence type="predicted"/>
<gene>
    <name evidence="8" type="ORF">DM01DRAFT_1179687</name>
</gene>
<comment type="caution">
    <text evidence="8">The sequence shown here is derived from an EMBL/GenBank/DDBJ whole genome shotgun (WGS) entry which is preliminary data.</text>
</comment>
<dbReference type="STRING" id="101127.A0A1X2G4B2"/>
<reference evidence="8 9" key="1">
    <citation type="submission" date="2016-07" db="EMBL/GenBank/DDBJ databases">
        <title>Pervasive Adenine N6-methylation of Active Genes in Fungi.</title>
        <authorList>
            <consortium name="DOE Joint Genome Institute"/>
            <person name="Mondo S.J."/>
            <person name="Dannebaum R.O."/>
            <person name="Kuo R.C."/>
            <person name="Labutti K."/>
            <person name="Haridas S."/>
            <person name="Kuo A."/>
            <person name="Salamov A."/>
            <person name="Ahrendt S.R."/>
            <person name="Lipzen A."/>
            <person name="Sullivan W."/>
            <person name="Andreopoulos W.B."/>
            <person name="Clum A."/>
            <person name="Lindquist E."/>
            <person name="Daum C."/>
            <person name="Ramamoorthy G.K."/>
            <person name="Gryganskyi A."/>
            <person name="Culley D."/>
            <person name="Magnuson J.K."/>
            <person name="James T.Y."/>
            <person name="O'Malley M.A."/>
            <person name="Stajich J.E."/>
            <person name="Spatafora J.W."/>
            <person name="Visel A."/>
            <person name="Grigoriev I.V."/>
        </authorList>
    </citation>
    <scope>NUCLEOTIDE SEQUENCE [LARGE SCALE GENOMIC DNA]</scope>
    <source>
        <strain evidence="8 9">NRRL 3301</strain>
    </source>
</reference>
<feature type="region of interest" description="Disordered" evidence="7">
    <location>
        <begin position="1"/>
        <end position="34"/>
    </location>
</feature>
<evidence type="ECO:0000256" key="1">
    <source>
        <dbReference type="ARBA" id="ARBA00022722"/>
    </source>
</evidence>
<evidence type="ECO:0000256" key="6">
    <source>
        <dbReference type="ARBA" id="ARBA00030030"/>
    </source>
</evidence>
<feature type="compositionally biased region" description="Basic and acidic residues" evidence="7">
    <location>
        <begin position="16"/>
        <end position="32"/>
    </location>
</feature>
<dbReference type="PANTHER" id="PTHR13522:SF3">
    <property type="entry name" value="U6 SNRNA PHOSPHODIESTERASE 1"/>
    <property type="match status" value="1"/>
</dbReference>
<dbReference type="Pfam" id="PF09749">
    <property type="entry name" value="HVSL"/>
    <property type="match status" value="1"/>
</dbReference>
<dbReference type="AlphaFoldDB" id="A0A1X2G4B2"/>
<keyword evidence="2" id="KW-0378">Hydrolase</keyword>
<dbReference type="GO" id="GO:0005634">
    <property type="term" value="C:nucleus"/>
    <property type="evidence" value="ECO:0007669"/>
    <property type="project" value="TreeGrafter"/>
</dbReference>
<feature type="compositionally biased region" description="Low complexity" evidence="7">
    <location>
        <begin position="1"/>
        <end position="10"/>
    </location>
</feature>
<protein>
    <recommendedName>
        <fullName evidence="5">U6 snRNA phosphodiesterase 1</fullName>
    </recommendedName>
    <alternativeName>
        <fullName evidence="6">3'-5' RNA exonuclease USB1</fullName>
    </alternativeName>
</protein>
<keyword evidence="4" id="KW-0539">Nucleus</keyword>
<sequence>MDSIVDYDSSSSEEDQDRKDIGLKRSLPEDRRTSKRQALPKLPTFFSPIVPHDSVDYQGRVRSKPAVMNNWATHVYLQVKPKDTIGAVVSLVLTEDVRPVDSPHISLSKCLYLKEHETPSYASAIRDALKSTKSFVLSFAQLALLTNEDKTRSFLTAEIGRGYQELTKCMEAVDRVNKKFNQPLFYQPPRFHASIAWSLKESSIEKALDKIPEELITSLRHEEIVAAMVYVKSGDRLVACKLE</sequence>
<keyword evidence="3" id="KW-0456">Lyase</keyword>
<dbReference type="InterPro" id="IPR027521">
    <property type="entry name" value="Usb1"/>
</dbReference>
<evidence type="ECO:0000256" key="7">
    <source>
        <dbReference type="SAM" id="MobiDB-lite"/>
    </source>
</evidence>
<dbReference type="Gene3D" id="3.90.1140.10">
    <property type="entry name" value="Cyclic phosphodiesterase"/>
    <property type="match status" value="1"/>
</dbReference>
<evidence type="ECO:0000256" key="5">
    <source>
        <dbReference type="ARBA" id="ARBA00029543"/>
    </source>
</evidence>
<dbReference type="GO" id="GO:0016829">
    <property type="term" value="F:lyase activity"/>
    <property type="evidence" value="ECO:0007669"/>
    <property type="project" value="UniProtKB-KW"/>
</dbReference>
<dbReference type="GO" id="GO:0034477">
    <property type="term" value="P:U6 snRNA 3'-end processing"/>
    <property type="evidence" value="ECO:0007669"/>
    <property type="project" value="InterPro"/>
</dbReference>
<keyword evidence="9" id="KW-1185">Reference proteome</keyword>
<evidence type="ECO:0000256" key="3">
    <source>
        <dbReference type="ARBA" id="ARBA00023239"/>
    </source>
</evidence>